<evidence type="ECO:0000256" key="1">
    <source>
        <dbReference type="SAM" id="MobiDB-lite"/>
    </source>
</evidence>
<sequence length="46" mass="5043">MFTLFLTIVLIATVITCILAVGLSVVGDGYGRRPERSDYDTRAPQL</sequence>
<dbReference type="Proteomes" id="UP001501690">
    <property type="component" value="Unassembled WGS sequence"/>
</dbReference>
<accession>A0ABP4U4B1</accession>
<protein>
    <submittedName>
        <fullName evidence="3">Uncharacterized protein</fullName>
    </submittedName>
</protein>
<evidence type="ECO:0000256" key="2">
    <source>
        <dbReference type="SAM" id="Phobius"/>
    </source>
</evidence>
<evidence type="ECO:0000313" key="3">
    <source>
        <dbReference type="EMBL" id="GAA1698288.1"/>
    </source>
</evidence>
<feature type="region of interest" description="Disordered" evidence="1">
    <location>
        <begin position="27"/>
        <end position="46"/>
    </location>
</feature>
<gene>
    <name evidence="3" type="ORF">GCM10009808_14720</name>
</gene>
<evidence type="ECO:0000313" key="4">
    <source>
        <dbReference type="Proteomes" id="UP001501690"/>
    </source>
</evidence>
<keyword evidence="2" id="KW-0472">Membrane</keyword>
<comment type="caution">
    <text evidence="3">The sequence shown here is derived from an EMBL/GenBank/DDBJ whole genome shotgun (WGS) entry which is preliminary data.</text>
</comment>
<keyword evidence="2" id="KW-1133">Transmembrane helix</keyword>
<dbReference type="EMBL" id="BAAAPL010000001">
    <property type="protein sequence ID" value="GAA1698288.1"/>
    <property type="molecule type" value="Genomic_DNA"/>
</dbReference>
<dbReference type="RefSeq" id="WP_344070953.1">
    <property type="nucleotide sequence ID" value="NZ_BAAAPL010000001.1"/>
</dbReference>
<feature type="compositionally biased region" description="Basic and acidic residues" evidence="1">
    <location>
        <begin position="30"/>
        <end position="46"/>
    </location>
</feature>
<keyword evidence="2" id="KW-0812">Transmembrane</keyword>
<proteinExistence type="predicted"/>
<name>A0ABP4U4B1_9MICO</name>
<feature type="transmembrane region" description="Helical" evidence="2">
    <location>
        <begin position="6"/>
        <end position="26"/>
    </location>
</feature>
<reference evidence="4" key="1">
    <citation type="journal article" date="2019" name="Int. J. Syst. Evol. Microbiol.">
        <title>The Global Catalogue of Microorganisms (GCM) 10K type strain sequencing project: providing services to taxonomists for standard genome sequencing and annotation.</title>
        <authorList>
            <consortium name="The Broad Institute Genomics Platform"/>
            <consortium name="The Broad Institute Genome Sequencing Center for Infectious Disease"/>
            <person name="Wu L."/>
            <person name="Ma J."/>
        </authorList>
    </citation>
    <scope>NUCLEOTIDE SEQUENCE [LARGE SCALE GENOMIC DNA]</scope>
    <source>
        <strain evidence="4">JCM 15577</strain>
    </source>
</reference>
<keyword evidence="4" id="KW-1185">Reference proteome</keyword>
<organism evidence="3 4">
    <name type="scientific">Microbacterium sediminicola</name>
    <dbReference type="NCBI Taxonomy" id="415210"/>
    <lineage>
        <taxon>Bacteria</taxon>
        <taxon>Bacillati</taxon>
        <taxon>Actinomycetota</taxon>
        <taxon>Actinomycetes</taxon>
        <taxon>Micrococcales</taxon>
        <taxon>Microbacteriaceae</taxon>
        <taxon>Microbacterium</taxon>
    </lineage>
</organism>